<dbReference type="InterPro" id="IPR005358">
    <property type="entry name" value="Puta_zinc/iron-chelating_dom"/>
</dbReference>
<dbReference type="EMBL" id="OCMY01000001">
    <property type="protein sequence ID" value="SOD39386.1"/>
    <property type="molecule type" value="Genomic_DNA"/>
</dbReference>
<evidence type="ECO:0000313" key="2">
    <source>
        <dbReference type="Proteomes" id="UP000219271"/>
    </source>
</evidence>
<sequence>MSDLLNPCMTCGACCAYFRVSFYWAEADDGAGAVPVELTEPLGLLMRNMRGTNDRQPHCIALQGDVGGCVSCGIYQQRPSPCREFSMSGENGEVNEACDRARARYGLPALFHPSLPEMT</sequence>
<name>A0A286BZ04_9GAMM</name>
<proteinExistence type="predicted"/>
<dbReference type="Proteomes" id="UP000219271">
    <property type="component" value="Unassembled WGS sequence"/>
</dbReference>
<protein>
    <recommendedName>
        <fullName evidence="3">YkgJ family cysteine cluster protein</fullName>
    </recommendedName>
</protein>
<organism evidence="1 2">
    <name type="scientific">Candidatus Pantoea floridensis</name>
    <dbReference type="NCBI Taxonomy" id="1938870"/>
    <lineage>
        <taxon>Bacteria</taxon>
        <taxon>Pseudomonadati</taxon>
        <taxon>Pseudomonadota</taxon>
        <taxon>Gammaproteobacteria</taxon>
        <taxon>Enterobacterales</taxon>
        <taxon>Erwiniaceae</taxon>
        <taxon>Pantoea</taxon>
    </lineage>
</organism>
<reference evidence="2" key="1">
    <citation type="submission" date="2017-09" db="EMBL/GenBank/DDBJ databases">
        <authorList>
            <person name="Varghese N."/>
            <person name="Submissions S."/>
        </authorList>
    </citation>
    <scope>NUCLEOTIDE SEQUENCE [LARGE SCALE GENOMIC DNA]</scope>
    <source>
        <strain evidence="2">JKS000234</strain>
    </source>
</reference>
<dbReference type="OrthoDB" id="196483at2"/>
<gene>
    <name evidence="1" type="ORF">SAMN06273570_3833</name>
</gene>
<evidence type="ECO:0000313" key="1">
    <source>
        <dbReference type="EMBL" id="SOD39386.1"/>
    </source>
</evidence>
<accession>A0A286BZ04</accession>
<dbReference type="Pfam" id="PF03692">
    <property type="entry name" value="CxxCxxCC"/>
    <property type="match status" value="1"/>
</dbReference>
<dbReference type="AlphaFoldDB" id="A0A286BZ04"/>
<keyword evidence="2" id="KW-1185">Reference proteome</keyword>
<dbReference type="RefSeq" id="WP_097097191.1">
    <property type="nucleotide sequence ID" value="NZ_OCMY01000001.1"/>
</dbReference>
<evidence type="ECO:0008006" key="3">
    <source>
        <dbReference type="Google" id="ProtNLM"/>
    </source>
</evidence>